<reference evidence="1 2" key="1">
    <citation type="submission" date="2019-12" db="EMBL/GenBank/DDBJ databases">
        <title>Full genome sequence of a Bacillus safensis strain isolated from commercially available natto in Indonesia.</title>
        <authorList>
            <person name="Yoshida M."/>
            <person name="Uomi M."/>
            <person name="Waturangi D."/>
            <person name="Ekaputri J.J."/>
            <person name="Setiamarga D.H.E."/>
        </authorList>
    </citation>
    <scope>NUCLEOTIDE SEQUENCE [LARGE SCALE GENOMIC DNA]</scope>
    <source>
        <strain evidence="1 2">IDN1</strain>
    </source>
</reference>
<evidence type="ECO:0000313" key="2">
    <source>
        <dbReference type="Proteomes" id="UP000464658"/>
    </source>
</evidence>
<dbReference type="InterPro" id="IPR012340">
    <property type="entry name" value="NA-bd_OB-fold"/>
</dbReference>
<proteinExistence type="predicted"/>
<accession>A0A5S9M4N6</accession>
<dbReference type="Gene3D" id="2.40.50.140">
    <property type="entry name" value="Nucleic acid-binding proteins"/>
    <property type="match status" value="1"/>
</dbReference>
<sequence>MFPRLEVEEEVSYIKKKMQGSAPKVEEEKVEIEETELPELGAEIAFDDFSKVDLRVAQVLEAAPVKKKADRLLKLQLDFGFEKKTNSLWDCQALSTRGISREEACLRSLILHQLNSEGNFPGNDFNWRNWREIAGS</sequence>
<dbReference type="Proteomes" id="UP000464658">
    <property type="component" value="Chromosome"/>
</dbReference>
<dbReference type="EMBL" id="AP021906">
    <property type="protein sequence ID" value="BBP86466.1"/>
    <property type="molecule type" value="Genomic_DNA"/>
</dbReference>
<evidence type="ECO:0000313" key="1">
    <source>
        <dbReference type="EMBL" id="BBP86466.1"/>
    </source>
</evidence>
<gene>
    <name evidence="1" type="ORF">BsIDN1_00840</name>
</gene>
<dbReference type="AlphaFoldDB" id="A0A5S9M4N6"/>
<organism evidence="1 2">
    <name type="scientific">Bacillus safensis</name>
    <dbReference type="NCBI Taxonomy" id="561879"/>
    <lineage>
        <taxon>Bacteria</taxon>
        <taxon>Bacillati</taxon>
        <taxon>Bacillota</taxon>
        <taxon>Bacilli</taxon>
        <taxon>Bacillales</taxon>
        <taxon>Bacillaceae</taxon>
        <taxon>Bacillus</taxon>
    </lineage>
</organism>
<protein>
    <submittedName>
        <fullName evidence="1">Uncharacterized protein</fullName>
    </submittedName>
</protein>
<dbReference type="SUPFAM" id="SSF50249">
    <property type="entry name" value="Nucleic acid-binding proteins"/>
    <property type="match status" value="1"/>
</dbReference>
<name>A0A5S9M4N6_BACIA</name>